<dbReference type="RefSeq" id="WP_154596705.1">
    <property type="nucleotide sequence ID" value="NZ_CP060587.1"/>
</dbReference>
<evidence type="ECO:0000256" key="1">
    <source>
        <dbReference type="SAM" id="Phobius"/>
    </source>
</evidence>
<organism evidence="2 3">
    <name type="scientific">Aeromicrobium senzhongii</name>
    <dbReference type="NCBI Taxonomy" id="2663859"/>
    <lineage>
        <taxon>Bacteria</taxon>
        <taxon>Bacillati</taxon>
        <taxon>Actinomycetota</taxon>
        <taxon>Actinomycetes</taxon>
        <taxon>Propionibacteriales</taxon>
        <taxon>Nocardioidaceae</taxon>
        <taxon>Aeromicrobium</taxon>
    </lineage>
</organism>
<accession>A0ABX6SR10</accession>
<gene>
    <name evidence="2" type="ORF">H9L21_11960</name>
</gene>
<sequence length="92" mass="9962">MTIRRLLYLVVAVVAVLAVVWLVLFLTRGETSSATGTDAYPDRAEGVAFVEEAVVHDDLGRRAATSQFNQTNIRVLRGSAPRMPGGVTHAPR</sequence>
<evidence type="ECO:0000313" key="3">
    <source>
        <dbReference type="Proteomes" id="UP000515871"/>
    </source>
</evidence>
<protein>
    <submittedName>
        <fullName evidence="2">Uncharacterized protein</fullName>
    </submittedName>
</protein>
<reference evidence="2 3" key="1">
    <citation type="submission" date="2020-08" db="EMBL/GenBank/DDBJ databases">
        <title>Novel species in genus Aeromicrobium.</title>
        <authorList>
            <person name="Zhang G."/>
        </authorList>
    </citation>
    <scope>NUCLEOTIDE SEQUENCE [LARGE SCALE GENOMIC DNA]</scope>
    <source>
        <strain evidence="3">zg-629</strain>
    </source>
</reference>
<keyword evidence="3" id="KW-1185">Reference proteome</keyword>
<keyword evidence="1" id="KW-0812">Transmembrane</keyword>
<dbReference type="Proteomes" id="UP000515871">
    <property type="component" value="Chromosome"/>
</dbReference>
<feature type="transmembrane region" description="Helical" evidence="1">
    <location>
        <begin position="6"/>
        <end position="26"/>
    </location>
</feature>
<keyword evidence="1" id="KW-1133">Transmembrane helix</keyword>
<proteinExistence type="predicted"/>
<dbReference type="EMBL" id="CP060587">
    <property type="protein sequence ID" value="QNL93809.1"/>
    <property type="molecule type" value="Genomic_DNA"/>
</dbReference>
<name>A0ABX6SR10_9ACTN</name>
<keyword evidence="1" id="KW-0472">Membrane</keyword>
<evidence type="ECO:0000313" key="2">
    <source>
        <dbReference type="EMBL" id="QNL93809.1"/>
    </source>
</evidence>